<gene>
    <name evidence="4" type="ORF">pipiens_016080</name>
</gene>
<keyword evidence="5" id="KW-1185">Reference proteome</keyword>
<dbReference type="AlphaFoldDB" id="A0ABD1CMU4"/>
<dbReference type="SUPFAM" id="SSF54373">
    <property type="entry name" value="FAD-linked reductases, C-terminal domain"/>
    <property type="match status" value="1"/>
</dbReference>
<comment type="cofactor">
    <cofactor evidence="2">
        <name>FAD</name>
        <dbReference type="ChEBI" id="CHEBI:57692"/>
    </cofactor>
</comment>
<accession>A0ABD1CMU4</accession>
<name>A0ABD1CMU4_CULPP</name>
<evidence type="ECO:0000256" key="2">
    <source>
        <dbReference type="PIRSR" id="PIRSR000137-2"/>
    </source>
</evidence>
<reference evidence="4 5" key="1">
    <citation type="submission" date="2024-05" db="EMBL/GenBank/DDBJ databases">
        <title>Culex pipiens pipiens assembly and annotation.</title>
        <authorList>
            <person name="Alout H."/>
            <person name="Durand T."/>
        </authorList>
    </citation>
    <scope>NUCLEOTIDE SEQUENCE [LARGE SCALE GENOMIC DNA]</scope>
    <source>
        <strain evidence="4">HA-2024</strain>
        <tissue evidence="4">Whole body</tissue>
    </source>
</reference>
<comment type="similarity">
    <text evidence="1">Belongs to the GMC oxidoreductase family.</text>
</comment>
<feature type="binding site" evidence="2">
    <location>
        <position position="294"/>
    </location>
    <ligand>
        <name>FAD</name>
        <dbReference type="ChEBI" id="CHEBI:57692"/>
    </ligand>
</feature>
<evidence type="ECO:0000313" key="5">
    <source>
        <dbReference type="Proteomes" id="UP001562425"/>
    </source>
</evidence>
<dbReference type="Pfam" id="PF00732">
    <property type="entry name" value="GMC_oxred_N"/>
    <property type="match status" value="1"/>
</dbReference>
<dbReference type="Gene3D" id="3.30.560.10">
    <property type="entry name" value="Glucose Oxidase, domain 3"/>
    <property type="match status" value="1"/>
</dbReference>
<dbReference type="PROSITE" id="PS00624">
    <property type="entry name" value="GMC_OXRED_2"/>
    <property type="match status" value="1"/>
</dbReference>
<dbReference type="Proteomes" id="UP001562425">
    <property type="component" value="Unassembled WGS sequence"/>
</dbReference>
<keyword evidence="2" id="KW-0274">FAD</keyword>
<dbReference type="Gene3D" id="3.50.50.60">
    <property type="entry name" value="FAD/NAD(P)-binding domain"/>
    <property type="match status" value="1"/>
</dbReference>
<evidence type="ECO:0000256" key="1">
    <source>
        <dbReference type="ARBA" id="ARBA00010790"/>
    </source>
</evidence>
<evidence type="ECO:0000313" key="4">
    <source>
        <dbReference type="EMBL" id="KAL1377705.1"/>
    </source>
</evidence>
<evidence type="ECO:0000259" key="3">
    <source>
        <dbReference type="PROSITE" id="PS00624"/>
    </source>
</evidence>
<dbReference type="Pfam" id="PF05199">
    <property type="entry name" value="GMC_oxred_C"/>
    <property type="match status" value="1"/>
</dbReference>
<dbReference type="SUPFAM" id="SSF51905">
    <property type="entry name" value="FAD/NAD(P)-binding domain"/>
    <property type="match status" value="1"/>
</dbReference>
<dbReference type="InterPro" id="IPR012132">
    <property type="entry name" value="GMC_OxRdtase"/>
</dbReference>
<dbReference type="PANTHER" id="PTHR11552">
    <property type="entry name" value="GLUCOSE-METHANOL-CHOLINE GMC OXIDOREDUCTASE"/>
    <property type="match status" value="1"/>
</dbReference>
<dbReference type="PIRSF" id="PIRSF000137">
    <property type="entry name" value="Alcohol_oxidase"/>
    <property type="match status" value="1"/>
</dbReference>
<sequence length="635" mass="69504">MGLFKTCALTTATLLAFSVLSLSVCWIWLSHEHIPNRVERAESIRNASYDFIIVGAGTAGSVLANRLSANANVSVLLIEAGDVFGAASVVPLLATTLQQTSYDWAFRTTPQKYSSRGLINNQQFLPRGRGLGGSGQINYMLHFTGTGEDFERWERLGATGWGYEAMKPYLDGIERERNEGEACPTELRDDDIFEQNQYPSMLPTGSKSQLFNFCPSSAPSSSPQEHSPKLFITTTDNVLSKAFTDAGAELGLANHIFNPARYTIRNGIRWSSYHEYLRPAFGRANLHVLTNSVVQRIIFDEAKRAVGVAVADSVDGTVIVINALREVILSAGAFQTPQLLKLSGVGPAAELKRHNVQLVHDAPQVGQNLFDHLNLPLYVSINTTASVTLNKIANLPSVYNYLKHGTGVFSNTAVAGIGSPRNANFGIILFGMGTVDEQALRHVSNMKQDSFQNFFPLHRNTTQEGFLFLSTCHQPKSRGAIYLRDRNAHSKPFINPNYLKHPADIDCMTEAIRLAAKTAATEPFRRMNATIHWPRVRSCANFGPFEEDFRTNRPSDRYLECILRVSALTGHHPGGTAAMGKGGVVDSQLRVNGVRGLRVVDASVFPAPVSGTPNSVIIAVAERASDIILRDNSDG</sequence>
<feature type="domain" description="Glucose-methanol-choline oxidoreductase N-terminal" evidence="3">
    <location>
        <begin position="332"/>
        <end position="346"/>
    </location>
</feature>
<dbReference type="InterPro" id="IPR036188">
    <property type="entry name" value="FAD/NAD-bd_sf"/>
</dbReference>
<dbReference type="PANTHER" id="PTHR11552:SF188">
    <property type="entry name" value="NEITHER INACTIVATION NOR AFTERPOTENTIAL PROTEIN G"/>
    <property type="match status" value="1"/>
</dbReference>
<protein>
    <recommendedName>
        <fullName evidence="3">Glucose-methanol-choline oxidoreductase N-terminal domain-containing protein</fullName>
    </recommendedName>
</protein>
<comment type="caution">
    <text evidence="4">The sequence shown here is derived from an EMBL/GenBank/DDBJ whole genome shotgun (WGS) entry which is preliminary data.</text>
</comment>
<dbReference type="InterPro" id="IPR007867">
    <property type="entry name" value="GMC_OxRtase_C"/>
</dbReference>
<keyword evidence="2" id="KW-0285">Flavoprotein</keyword>
<organism evidence="4 5">
    <name type="scientific">Culex pipiens pipiens</name>
    <name type="common">Northern house mosquito</name>
    <dbReference type="NCBI Taxonomy" id="38569"/>
    <lineage>
        <taxon>Eukaryota</taxon>
        <taxon>Metazoa</taxon>
        <taxon>Ecdysozoa</taxon>
        <taxon>Arthropoda</taxon>
        <taxon>Hexapoda</taxon>
        <taxon>Insecta</taxon>
        <taxon>Pterygota</taxon>
        <taxon>Neoptera</taxon>
        <taxon>Endopterygota</taxon>
        <taxon>Diptera</taxon>
        <taxon>Nematocera</taxon>
        <taxon>Culicoidea</taxon>
        <taxon>Culicidae</taxon>
        <taxon>Culicinae</taxon>
        <taxon>Culicini</taxon>
        <taxon>Culex</taxon>
        <taxon>Culex</taxon>
    </lineage>
</organism>
<proteinExistence type="inferred from homology"/>
<dbReference type="InterPro" id="IPR000172">
    <property type="entry name" value="GMC_OxRdtase_N"/>
</dbReference>
<dbReference type="EMBL" id="JBEHCU010010798">
    <property type="protein sequence ID" value="KAL1377705.1"/>
    <property type="molecule type" value="Genomic_DNA"/>
</dbReference>